<evidence type="ECO:0000313" key="1">
    <source>
        <dbReference type="EMBL" id="MCI78869.1"/>
    </source>
</evidence>
<feature type="non-terminal residue" evidence="1">
    <location>
        <position position="1"/>
    </location>
</feature>
<evidence type="ECO:0000313" key="2">
    <source>
        <dbReference type="Proteomes" id="UP000265520"/>
    </source>
</evidence>
<accession>A0A392UV50</accession>
<reference evidence="1 2" key="1">
    <citation type="journal article" date="2018" name="Front. Plant Sci.">
        <title>Red Clover (Trifolium pratense) and Zigzag Clover (T. medium) - A Picture of Genomic Similarities and Differences.</title>
        <authorList>
            <person name="Dluhosova J."/>
            <person name="Istvanek J."/>
            <person name="Nedelnik J."/>
            <person name="Repkova J."/>
        </authorList>
    </citation>
    <scope>NUCLEOTIDE SEQUENCE [LARGE SCALE GENOMIC DNA]</scope>
    <source>
        <strain evidence="2">cv. 10/8</strain>
        <tissue evidence="1">Leaf</tissue>
    </source>
</reference>
<sequence>HPTGVLSRKQMIADLKVVSKSLGEKKNMVDRVIRSLELEETAAA</sequence>
<dbReference type="AlphaFoldDB" id="A0A392UV50"/>
<dbReference type="Proteomes" id="UP000265520">
    <property type="component" value="Unassembled WGS sequence"/>
</dbReference>
<name>A0A392UV50_9FABA</name>
<comment type="caution">
    <text evidence="1">The sequence shown here is derived from an EMBL/GenBank/DDBJ whole genome shotgun (WGS) entry which is preliminary data.</text>
</comment>
<dbReference type="EMBL" id="LXQA010960678">
    <property type="protein sequence ID" value="MCI78869.1"/>
    <property type="molecule type" value="Genomic_DNA"/>
</dbReference>
<protein>
    <submittedName>
        <fullName evidence="1">Uncharacterized protein</fullName>
    </submittedName>
</protein>
<proteinExistence type="predicted"/>
<keyword evidence="2" id="KW-1185">Reference proteome</keyword>
<organism evidence="1 2">
    <name type="scientific">Trifolium medium</name>
    <dbReference type="NCBI Taxonomy" id="97028"/>
    <lineage>
        <taxon>Eukaryota</taxon>
        <taxon>Viridiplantae</taxon>
        <taxon>Streptophyta</taxon>
        <taxon>Embryophyta</taxon>
        <taxon>Tracheophyta</taxon>
        <taxon>Spermatophyta</taxon>
        <taxon>Magnoliopsida</taxon>
        <taxon>eudicotyledons</taxon>
        <taxon>Gunneridae</taxon>
        <taxon>Pentapetalae</taxon>
        <taxon>rosids</taxon>
        <taxon>fabids</taxon>
        <taxon>Fabales</taxon>
        <taxon>Fabaceae</taxon>
        <taxon>Papilionoideae</taxon>
        <taxon>50 kb inversion clade</taxon>
        <taxon>NPAAA clade</taxon>
        <taxon>Hologalegina</taxon>
        <taxon>IRL clade</taxon>
        <taxon>Trifolieae</taxon>
        <taxon>Trifolium</taxon>
    </lineage>
</organism>
<gene>
    <name evidence="1" type="ORF">A2U01_0100140</name>
</gene>